<dbReference type="GO" id="GO:0005634">
    <property type="term" value="C:nucleus"/>
    <property type="evidence" value="ECO:0007669"/>
    <property type="project" value="UniProtKB-ARBA"/>
</dbReference>
<dbReference type="InterPro" id="IPR015943">
    <property type="entry name" value="WD40/YVTN_repeat-like_dom_sf"/>
</dbReference>
<dbReference type="InterPro" id="IPR020892">
    <property type="entry name" value="Cyclophilin-type_PPIase_CS"/>
</dbReference>
<dbReference type="SMART" id="SM00320">
    <property type="entry name" value="WD40"/>
    <property type="match status" value="4"/>
</dbReference>
<reference evidence="10 11" key="1">
    <citation type="journal article" date="2023" name="Commun. Biol.">
        <title>Reorganization of the ancestral sex-determining regions during the evolution of trioecy in Pleodorina starrii.</title>
        <authorList>
            <person name="Takahashi K."/>
            <person name="Suzuki S."/>
            <person name="Kawai-Toyooka H."/>
            <person name="Yamamoto K."/>
            <person name="Hamaji T."/>
            <person name="Ootsuki R."/>
            <person name="Yamaguchi H."/>
            <person name="Kawachi M."/>
            <person name="Higashiyama T."/>
            <person name="Nozaki H."/>
        </authorList>
    </citation>
    <scope>NUCLEOTIDE SEQUENCE [LARGE SCALE GENOMIC DNA]</scope>
    <source>
        <strain evidence="10 11">NIES-4479</strain>
    </source>
</reference>
<dbReference type="Pfam" id="PF00400">
    <property type="entry name" value="WD40"/>
    <property type="match status" value="1"/>
</dbReference>
<evidence type="ECO:0000256" key="3">
    <source>
        <dbReference type="ARBA" id="ARBA00022574"/>
    </source>
</evidence>
<evidence type="ECO:0000259" key="9">
    <source>
        <dbReference type="PROSITE" id="PS50072"/>
    </source>
</evidence>
<evidence type="ECO:0000256" key="1">
    <source>
        <dbReference type="ARBA" id="ARBA00000971"/>
    </source>
</evidence>
<dbReference type="SUPFAM" id="SSF50891">
    <property type="entry name" value="Cyclophilin-like"/>
    <property type="match status" value="1"/>
</dbReference>
<dbReference type="PROSITE" id="PS50072">
    <property type="entry name" value="CSA_PPIASE_2"/>
    <property type="match status" value="1"/>
</dbReference>
<dbReference type="EC" id="5.2.1.8" evidence="2"/>
<dbReference type="FunFam" id="2.40.100.10:FF:000003">
    <property type="entry name" value="Peptidylprolyl isomerase domain and WD repeat-containing 1"/>
    <property type="match status" value="1"/>
</dbReference>
<accession>A0A9W6BB55</accession>
<protein>
    <recommendedName>
        <fullName evidence="2">peptidylprolyl isomerase</fullName>
        <ecNumber evidence="2">5.2.1.8</ecNumber>
    </recommendedName>
</protein>
<evidence type="ECO:0000256" key="2">
    <source>
        <dbReference type="ARBA" id="ARBA00013194"/>
    </source>
</evidence>
<comment type="caution">
    <text evidence="10">The sequence shown here is derived from an EMBL/GenBank/DDBJ whole genome shotgun (WGS) entry which is preliminary data.</text>
</comment>
<dbReference type="GO" id="GO:0006457">
    <property type="term" value="P:protein folding"/>
    <property type="evidence" value="ECO:0007669"/>
    <property type="project" value="InterPro"/>
</dbReference>
<feature type="domain" description="PPIase cyclophilin-type" evidence="9">
    <location>
        <begin position="490"/>
        <end position="633"/>
    </location>
</feature>
<dbReference type="Pfam" id="PF00160">
    <property type="entry name" value="Pro_isomerase"/>
    <property type="match status" value="1"/>
</dbReference>
<evidence type="ECO:0000256" key="6">
    <source>
        <dbReference type="ARBA" id="ARBA00023235"/>
    </source>
</evidence>
<keyword evidence="6 10" id="KW-0413">Isomerase</keyword>
<keyword evidence="4" id="KW-0677">Repeat</keyword>
<feature type="region of interest" description="Disordered" evidence="8">
    <location>
        <begin position="1"/>
        <end position="38"/>
    </location>
</feature>
<keyword evidence="3 7" id="KW-0853">WD repeat</keyword>
<gene>
    <name evidence="10" type="primary">PLEST001048</name>
    <name evidence="10" type="ORF">PLESTB_000105200</name>
</gene>
<dbReference type="InterPro" id="IPR001680">
    <property type="entry name" value="WD40_rpt"/>
</dbReference>
<dbReference type="PRINTS" id="PR00153">
    <property type="entry name" value="CSAPPISMRASE"/>
</dbReference>
<comment type="catalytic activity">
    <reaction evidence="1">
        <text>[protein]-peptidylproline (omega=180) = [protein]-peptidylproline (omega=0)</text>
        <dbReference type="Rhea" id="RHEA:16237"/>
        <dbReference type="Rhea" id="RHEA-COMP:10747"/>
        <dbReference type="Rhea" id="RHEA-COMP:10748"/>
        <dbReference type="ChEBI" id="CHEBI:83833"/>
        <dbReference type="ChEBI" id="CHEBI:83834"/>
        <dbReference type="EC" id="5.2.1.8"/>
    </reaction>
</comment>
<evidence type="ECO:0000256" key="8">
    <source>
        <dbReference type="SAM" id="MobiDB-lite"/>
    </source>
</evidence>
<dbReference type="PROSITE" id="PS50082">
    <property type="entry name" value="WD_REPEATS_2"/>
    <property type="match status" value="1"/>
</dbReference>
<dbReference type="Gene3D" id="2.40.100.10">
    <property type="entry name" value="Cyclophilin-like"/>
    <property type="match status" value="1"/>
</dbReference>
<name>A0A9W6BB55_9CHLO</name>
<dbReference type="Gene3D" id="2.130.10.10">
    <property type="entry name" value="YVTN repeat-like/Quinoprotein amine dehydrogenase"/>
    <property type="match status" value="1"/>
</dbReference>
<feature type="compositionally biased region" description="Acidic residues" evidence="8">
    <location>
        <begin position="17"/>
        <end position="27"/>
    </location>
</feature>
<keyword evidence="11" id="KW-1185">Reference proteome</keyword>
<dbReference type="CDD" id="cd01927">
    <property type="entry name" value="cyclophilin_WD40"/>
    <property type="match status" value="1"/>
</dbReference>
<dbReference type="Proteomes" id="UP001165080">
    <property type="component" value="Unassembled WGS sequence"/>
</dbReference>
<proteinExistence type="predicted"/>
<evidence type="ECO:0000256" key="7">
    <source>
        <dbReference type="PROSITE-ProRule" id="PRU00221"/>
    </source>
</evidence>
<dbReference type="OrthoDB" id="10264753at2759"/>
<evidence type="ECO:0000256" key="4">
    <source>
        <dbReference type="ARBA" id="ARBA00022737"/>
    </source>
</evidence>
<keyword evidence="5" id="KW-0697">Rotamase</keyword>
<evidence type="ECO:0000313" key="11">
    <source>
        <dbReference type="Proteomes" id="UP001165080"/>
    </source>
</evidence>
<dbReference type="PANTHER" id="PTHR45625">
    <property type="entry name" value="PEPTIDYL-PROLYL CIS-TRANS ISOMERASE-RELATED"/>
    <property type="match status" value="1"/>
</dbReference>
<dbReference type="PROSITE" id="PS00170">
    <property type="entry name" value="CSA_PPIASE_1"/>
    <property type="match status" value="1"/>
</dbReference>
<dbReference type="InterPro" id="IPR002130">
    <property type="entry name" value="Cyclophilin-type_PPIase_dom"/>
</dbReference>
<sequence length="644" mass="70884">MADHDDDTVGPPRPPEGAEEEQGDGQEQDVGPAPPKPKKRKILEFEQQYLDALPSAAMYERSYMHRDTVNNVAVTSTDFIITTSIDGYLKFWKKQARGIEFVKQYRAHVGAVDGLAVSWDGTLCVTLSRDRTVKIFDVLNFDLIVMLRLSFTPGCAAWIYKKGEAKARVAISDLNSGSIHIFDARSGSEESEAVVEVHRAPVTCMRYNAPADTIVSSDTKGMLEYWCGTSYGHPDGGRVAWGSKLDTDLFDLAKAKATAMSLEVSRDGQQFAMVCSDKRVRVFKFSTAKLRRVYDESPDAANEVQRSGGEMFQLEDIDFGRRMAVERELTASAEETHGSPNALFDESGNLLLYATLLGIKVVNLVTNKVVRMLGKVENTERFLTLALYQGAPRGKGGAGGGSRLRGLPTAEQVDKLLGGSDPLVVACAFRKQRFYLFSQHEPTEPEDPTQPGRDIFNEKPALDELIAAEGGAPVPAHSLPHGARLHTTRGDITVKLFPDECPRSIENFTTHARNGYYDGVLFHRVIKGFMIQTGDPLGDGTGGESIWGGEFEDEFHKALRHDRPGILSMANAGPNTNGSQFFITTVPTPWLDNKHTVFGRVVRGMDVVTAIERVRCNKDDKPFEDIKILNITVMETLEEGTGGA</sequence>
<feature type="repeat" description="WD" evidence="7">
    <location>
        <begin position="105"/>
        <end position="138"/>
    </location>
</feature>
<evidence type="ECO:0000313" key="10">
    <source>
        <dbReference type="EMBL" id="GLC48503.1"/>
    </source>
</evidence>
<dbReference type="InterPro" id="IPR036322">
    <property type="entry name" value="WD40_repeat_dom_sf"/>
</dbReference>
<evidence type="ECO:0000256" key="5">
    <source>
        <dbReference type="ARBA" id="ARBA00023110"/>
    </source>
</evidence>
<dbReference type="EMBL" id="BRXU01000001">
    <property type="protein sequence ID" value="GLC48503.1"/>
    <property type="molecule type" value="Genomic_DNA"/>
</dbReference>
<dbReference type="AlphaFoldDB" id="A0A9W6BB55"/>
<dbReference type="PANTHER" id="PTHR45625:SF4">
    <property type="entry name" value="PEPTIDYLPROLYL ISOMERASE DOMAIN AND WD REPEAT-CONTAINING PROTEIN 1"/>
    <property type="match status" value="1"/>
</dbReference>
<dbReference type="InterPro" id="IPR029000">
    <property type="entry name" value="Cyclophilin-like_dom_sf"/>
</dbReference>
<dbReference type="SUPFAM" id="SSF50978">
    <property type="entry name" value="WD40 repeat-like"/>
    <property type="match status" value="1"/>
</dbReference>
<dbReference type="GO" id="GO:0003755">
    <property type="term" value="F:peptidyl-prolyl cis-trans isomerase activity"/>
    <property type="evidence" value="ECO:0007669"/>
    <property type="project" value="UniProtKB-KW"/>
</dbReference>
<dbReference type="InterPro" id="IPR044666">
    <property type="entry name" value="Cyclophilin_A-like"/>
</dbReference>
<organism evidence="10 11">
    <name type="scientific">Pleodorina starrii</name>
    <dbReference type="NCBI Taxonomy" id="330485"/>
    <lineage>
        <taxon>Eukaryota</taxon>
        <taxon>Viridiplantae</taxon>
        <taxon>Chlorophyta</taxon>
        <taxon>core chlorophytes</taxon>
        <taxon>Chlorophyceae</taxon>
        <taxon>CS clade</taxon>
        <taxon>Chlamydomonadales</taxon>
        <taxon>Volvocaceae</taxon>
        <taxon>Pleodorina</taxon>
    </lineage>
</organism>